<dbReference type="Pfam" id="PF21962">
    <property type="entry name" value="DUF6924"/>
    <property type="match status" value="1"/>
</dbReference>
<keyword evidence="3" id="KW-1185">Reference proteome</keyword>
<dbReference type="Proteomes" id="UP000194632">
    <property type="component" value="Unassembled WGS sequence"/>
</dbReference>
<dbReference type="EMBL" id="NGFO01000025">
    <property type="protein sequence ID" value="OUC77043.1"/>
    <property type="molecule type" value="Genomic_DNA"/>
</dbReference>
<evidence type="ECO:0000259" key="1">
    <source>
        <dbReference type="Pfam" id="PF21962"/>
    </source>
</evidence>
<feature type="domain" description="DUF6924" evidence="1">
    <location>
        <begin position="12"/>
        <end position="137"/>
    </location>
</feature>
<name>A0A243Q6J3_9ACTN</name>
<sequence>MTLYVPPSPSGAVVIRTDFSTVEDTWRNILLATSEPIYLDGAEGPLSIEALFINSTTYEGATPADIANAESEDLPRVAALADSETFSGRKPVTFAAVDMASKSGRTFRFRVEELWLVVTNLTEGNLTFGELFDQAVDGVLSSHPLSPKYTL</sequence>
<protein>
    <recommendedName>
        <fullName evidence="1">DUF6924 domain-containing protein</fullName>
    </recommendedName>
</protein>
<evidence type="ECO:0000313" key="2">
    <source>
        <dbReference type="EMBL" id="OUC77043.1"/>
    </source>
</evidence>
<accession>A0A243Q6J3</accession>
<dbReference type="AlphaFoldDB" id="A0A243Q6J3"/>
<dbReference type="RefSeq" id="WP_086536902.1">
    <property type="nucleotide sequence ID" value="NZ_NGFO01000025.1"/>
</dbReference>
<organism evidence="2 3">
    <name type="scientific">Gordonia lacunae</name>
    <dbReference type="NCBI Taxonomy" id="417102"/>
    <lineage>
        <taxon>Bacteria</taxon>
        <taxon>Bacillati</taxon>
        <taxon>Actinomycetota</taxon>
        <taxon>Actinomycetes</taxon>
        <taxon>Mycobacteriales</taxon>
        <taxon>Gordoniaceae</taxon>
        <taxon>Gordonia</taxon>
    </lineage>
</organism>
<proteinExistence type="predicted"/>
<comment type="caution">
    <text evidence="2">The sequence shown here is derived from an EMBL/GenBank/DDBJ whole genome shotgun (WGS) entry which is preliminary data.</text>
</comment>
<reference evidence="2 3" key="1">
    <citation type="submission" date="2017-05" db="EMBL/GenBank/DDBJ databases">
        <title>Biotechnological potential of actinobacteria isolated from South African environments.</title>
        <authorList>
            <person name="Le Roes-Hill M."/>
            <person name="Prins A."/>
            <person name="Durrell K.A."/>
        </authorList>
    </citation>
    <scope>NUCLEOTIDE SEQUENCE [LARGE SCALE GENOMIC DNA]</scope>
    <source>
        <strain evidence="2">BS2</strain>
    </source>
</reference>
<dbReference type="OrthoDB" id="425129at85007"/>
<dbReference type="InterPro" id="IPR053832">
    <property type="entry name" value="DUF6924"/>
</dbReference>
<gene>
    <name evidence="2" type="ORF">CA982_19465</name>
</gene>
<evidence type="ECO:0000313" key="3">
    <source>
        <dbReference type="Proteomes" id="UP000194632"/>
    </source>
</evidence>